<dbReference type="Gene3D" id="3.40.50.720">
    <property type="entry name" value="NAD(P)-binding Rossmann-like Domain"/>
    <property type="match status" value="1"/>
</dbReference>
<dbReference type="OrthoDB" id="9789398at2"/>
<comment type="similarity">
    <text evidence="1">Belongs to the short-chain dehydrogenases/reductases (SDR) family.</text>
</comment>
<dbReference type="PRINTS" id="PR00081">
    <property type="entry name" value="GDHRDH"/>
</dbReference>
<dbReference type="CDD" id="cd05233">
    <property type="entry name" value="SDR_c"/>
    <property type="match status" value="1"/>
</dbReference>
<evidence type="ECO:0000259" key="4">
    <source>
        <dbReference type="SMART" id="SM00822"/>
    </source>
</evidence>
<evidence type="ECO:0000256" key="2">
    <source>
        <dbReference type="ARBA" id="ARBA00023002"/>
    </source>
</evidence>
<reference evidence="5 6" key="1">
    <citation type="journal article" date="2010" name="J. Bacteriol.">
        <title>Genome sequences of Pelagibaca bermudensis HTCC2601T and Maritimibacter alkaliphilus HTCC2654T, the type strains of two marine Roseobacter genera.</title>
        <authorList>
            <person name="Thrash J.C."/>
            <person name="Cho J.C."/>
            <person name="Ferriera S."/>
            <person name="Johnson J."/>
            <person name="Vergin K.L."/>
            <person name="Giovannoni S.J."/>
        </authorList>
    </citation>
    <scope>NUCLEOTIDE SEQUENCE [LARGE SCALE GENOMIC DNA]</scope>
    <source>
        <strain evidence="6">DSM 26914 / JCM 13377 / KCTC 12554 / HTCC2601</strain>
    </source>
</reference>
<proteinExistence type="inferred from homology"/>
<gene>
    <name evidence="5" type="ORF">R2601_03493</name>
</gene>
<organism evidence="5 6">
    <name type="scientific">Salipiger bermudensis (strain DSM 26914 / JCM 13377 / KCTC 12554 / HTCC2601)</name>
    <name type="common">Pelagibaca bermudensis</name>
    <dbReference type="NCBI Taxonomy" id="314265"/>
    <lineage>
        <taxon>Bacteria</taxon>
        <taxon>Pseudomonadati</taxon>
        <taxon>Pseudomonadota</taxon>
        <taxon>Alphaproteobacteria</taxon>
        <taxon>Rhodobacterales</taxon>
        <taxon>Roseobacteraceae</taxon>
        <taxon>Salipiger</taxon>
    </lineage>
</organism>
<dbReference type="PANTHER" id="PTHR24321">
    <property type="entry name" value="DEHYDROGENASES, SHORT CHAIN"/>
    <property type="match status" value="1"/>
</dbReference>
<dbReference type="eggNOG" id="COG1028">
    <property type="taxonomic scope" value="Bacteria"/>
</dbReference>
<evidence type="ECO:0000256" key="1">
    <source>
        <dbReference type="ARBA" id="ARBA00006484"/>
    </source>
</evidence>
<comment type="caution">
    <text evidence="5">The sequence shown here is derived from an EMBL/GenBank/DDBJ whole genome shotgun (WGS) entry which is preliminary data.</text>
</comment>
<dbReference type="SMART" id="SM00822">
    <property type="entry name" value="PKS_KR"/>
    <property type="match status" value="1"/>
</dbReference>
<dbReference type="SUPFAM" id="SSF51735">
    <property type="entry name" value="NAD(P)-binding Rossmann-fold domains"/>
    <property type="match status" value="1"/>
</dbReference>
<dbReference type="EMBL" id="AATQ01000001">
    <property type="protein sequence ID" value="EAU48605.1"/>
    <property type="molecule type" value="Genomic_DNA"/>
</dbReference>
<dbReference type="GO" id="GO:0016491">
    <property type="term" value="F:oxidoreductase activity"/>
    <property type="evidence" value="ECO:0007669"/>
    <property type="project" value="UniProtKB-KW"/>
</dbReference>
<keyword evidence="3" id="KW-0520">NAD</keyword>
<accession>Q0FWE7</accession>
<dbReference type="RefSeq" id="WP_007802132.1">
    <property type="nucleotide sequence ID" value="NZ_DS022277.1"/>
</dbReference>
<dbReference type="Proteomes" id="UP000006230">
    <property type="component" value="Unassembled WGS sequence"/>
</dbReference>
<feature type="domain" description="Ketoreductase" evidence="4">
    <location>
        <begin position="11"/>
        <end position="193"/>
    </location>
</feature>
<dbReference type="InterPro" id="IPR020904">
    <property type="entry name" value="Sc_DH/Rdtase_CS"/>
</dbReference>
<dbReference type="PANTHER" id="PTHR24321:SF8">
    <property type="entry name" value="ESTRADIOL 17-BETA-DEHYDROGENASE 8-RELATED"/>
    <property type="match status" value="1"/>
</dbReference>
<dbReference type="AlphaFoldDB" id="Q0FWE7"/>
<name>Q0FWE7_SALBH</name>
<dbReference type="FunFam" id="3.40.50.720:FF:000084">
    <property type="entry name" value="Short-chain dehydrogenase reductase"/>
    <property type="match status" value="1"/>
</dbReference>
<dbReference type="InterPro" id="IPR036291">
    <property type="entry name" value="NAD(P)-bd_dom_sf"/>
</dbReference>
<dbReference type="Pfam" id="PF13561">
    <property type="entry name" value="adh_short_C2"/>
    <property type="match status" value="1"/>
</dbReference>
<sequence>MTENTRRLAGRRIVVTGAASGIGKAVAELFRQEGAALALLDLDGAGAEATLGEGEGLGIGLDITDAEAVEQSIDRAAEALGGIDGVVNAAGIMLTGKLLEMPAEAWRKQIDVNLNGTYLVIRACLPFLQRETGATVVNIASAQGLLPNAPGLSSYAASKGAVVALSRSLAAELAPGIRVNSVCPGLVDTPMGAPYLGNTGNYALGRPADPAEVARSILWLTGPEASYVTGAALAVDGGRSFH</sequence>
<dbReference type="PROSITE" id="PS00061">
    <property type="entry name" value="ADH_SHORT"/>
    <property type="match status" value="1"/>
</dbReference>
<dbReference type="InterPro" id="IPR057326">
    <property type="entry name" value="KR_dom"/>
</dbReference>
<evidence type="ECO:0000313" key="6">
    <source>
        <dbReference type="Proteomes" id="UP000006230"/>
    </source>
</evidence>
<dbReference type="HOGENOM" id="CLU_010194_1_0_5"/>
<evidence type="ECO:0000313" key="5">
    <source>
        <dbReference type="EMBL" id="EAU48605.1"/>
    </source>
</evidence>
<dbReference type="PRINTS" id="PR00080">
    <property type="entry name" value="SDRFAMILY"/>
</dbReference>
<dbReference type="STRING" id="314265.R2601_03493"/>
<protein>
    <submittedName>
        <fullName evidence="5">Short-chain alcohol dehydrogenase</fullName>
    </submittedName>
</protein>
<evidence type="ECO:0000256" key="3">
    <source>
        <dbReference type="ARBA" id="ARBA00023027"/>
    </source>
</evidence>
<dbReference type="InterPro" id="IPR002347">
    <property type="entry name" value="SDR_fam"/>
</dbReference>
<keyword evidence="6" id="KW-1185">Reference proteome</keyword>
<keyword evidence="2" id="KW-0560">Oxidoreductase</keyword>